<dbReference type="PANTHER" id="PTHR30193">
    <property type="entry name" value="ABC TRANSPORTER PERMEASE PROTEIN"/>
    <property type="match status" value="1"/>
</dbReference>
<evidence type="ECO:0000256" key="4">
    <source>
        <dbReference type="ARBA" id="ARBA00022692"/>
    </source>
</evidence>
<feature type="transmembrane region" description="Helical" evidence="7">
    <location>
        <begin position="251"/>
        <end position="272"/>
    </location>
</feature>
<dbReference type="RefSeq" id="WP_179444939.1">
    <property type="nucleotide sequence ID" value="NZ_JACBZS010000001.1"/>
</dbReference>
<comment type="caution">
    <text evidence="9">The sequence shown here is derived from an EMBL/GenBank/DDBJ whole genome shotgun (WGS) entry which is preliminary data.</text>
</comment>
<keyword evidence="4 7" id="KW-0812">Transmembrane</keyword>
<protein>
    <submittedName>
        <fullName evidence="9">ABC-type sugar transport system permease subunit</fullName>
    </submittedName>
</protein>
<dbReference type="Gene3D" id="1.10.3720.10">
    <property type="entry name" value="MetI-like"/>
    <property type="match status" value="1"/>
</dbReference>
<name>A0A7Z0D8S4_9ACTN</name>
<dbReference type="PROSITE" id="PS50928">
    <property type="entry name" value="ABC_TM1"/>
    <property type="match status" value="1"/>
</dbReference>
<evidence type="ECO:0000256" key="5">
    <source>
        <dbReference type="ARBA" id="ARBA00022989"/>
    </source>
</evidence>
<feature type="transmembrane region" description="Helical" evidence="7">
    <location>
        <begin position="203"/>
        <end position="225"/>
    </location>
</feature>
<feature type="domain" description="ABC transmembrane type-1" evidence="8">
    <location>
        <begin position="58"/>
        <end position="272"/>
    </location>
</feature>
<evidence type="ECO:0000256" key="3">
    <source>
        <dbReference type="ARBA" id="ARBA00022475"/>
    </source>
</evidence>
<dbReference type="SUPFAM" id="SSF161098">
    <property type="entry name" value="MetI-like"/>
    <property type="match status" value="1"/>
</dbReference>
<evidence type="ECO:0000259" key="8">
    <source>
        <dbReference type="PROSITE" id="PS50928"/>
    </source>
</evidence>
<keyword evidence="10" id="KW-1185">Reference proteome</keyword>
<dbReference type="CDD" id="cd06261">
    <property type="entry name" value="TM_PBP2"/>
    <property type="match status" value="1"/>
</dbReference>
<dbReference type="Pfam" id="PF00528">
    <property type="entry name" value="BPD_transp_1"/>
    <property type="match status" value="1"/>
</dbReference>
<dbReference type="PANTHER" id="PTHR30193:SF37">
    <property type="entry name" value="INNER MEMBRANE ABC TRANSPORTER PERMEASE PROTEIN YCJO"/>
    <property type="match status" value="1"/>
</dbReference>
<evidence type="ECO:0000313" key="9">
    <source>
        <dbReference type="EMBL" id="NYI71069.1"/>
    </source>
</evidence>
<evidence type="ECO:0000256" key="1">
    <source>
        <dbReference type="ARBA" id="ARBA00004651"/>
    </source>
</evidence>
<dbReference type="InterPro" id="IPR035906">
    <property type="entry name" value="MetI-like_sf"/>
</dbReference>
<dbReference type="GO" id="GO:0005886">
    <property type="term" value="C:plasma membrane"/>
    <property type="evidence" value="ECO:0007669"/>
    <property type="project" value="UniProtKB-SubCell"/>
</dbReference>
<feature type="transmembrane region" description="Helical" evidence="7">
    <location>
        <begin position="61"/>
        <end position="83"/>
    </location>
</feature>
<gene>
    <name evidence="9" type="ORF">GGQ54_001629</name>
</gene>
<keyword evidence="3" id="KW-1003">Cell membrane</keyword>
<evidence type="ECO:0000256" key="2">
    <source>
        <dbReference type="ARBA" id="ARBA00022448"/>
    </source>
</evidence>
<proteinExistence type="inferred from homology"/>
<dbReference type="GO" id="GO:0055085">
    <property type="term" value="P:transmembrane transport"/>
    <property type="evidence" value="ECO:0007669"/>
    <property type="project" value="InterPro"/>
</dbReference>
<dbReference type="InterPro" id="IPR051393">
    <property type="entry name" value="ABC_transporter_permease"/>
</dbReference>
<comment type="similarity">
    <text evidence="7">Belongs to the binding-protein-dependent transport system permease family.</text>
</comment>
<dbReference type="AlphaFoldDB" id="A0A7Z0D8S4"/>
<evidence type="ECO:0000256" key="7">
    <source>
        <dbReference type="RuleBase" id="RU363032"/>
    </source>
</evidence>
<keyword evidence="9" id="KW-0762">Sugar transport</keyword>
<dbReference type="Proteomes" id="UP000527616">
    <property type="component" value="Unassembled WGS sequence"/>
</dbReference>
<keyword evidence="2 7" id="KW-0813">Transport</keyword>
<keyword evidence="5 7" id="KW-1133">Transmembrane helix</keyword>
<evidence type="ECO:0000256" key="6">
    <source>
        <dbReference type="ARBA" id="ARBA00023136"/>
    </source>
</evidence>
<feature type="transmembrane region" description="Helical" evidence="7">
    <location>
        <begin position="146"/>
        <end position="165"/>
    </location>
</feature>
<sequence>MIPFLLPASLLLTVFFLYPLARTVELSTQEFSRTGRASFVGMAQYADVIGDERFLQSLGHAVLLAMVGGLMLFPPAIAIAWAFNQRLHGERVFRFLIFAPVVLSVAVVALMWKFIFHPTLGLINPAFASIGFGDLIPILLGDPRTALPAIALVAVWHGIGIWILLISAGFSRMPADVLEAGRLDGAGEWKLFTRIMLPMMSDLFRTLIILWVVQSLQAFAFVYIMTDGGPYFSSDIPATVMYRTAFDTGDFGSAAAMGVIVVVLLMAAALVLNKLLKRDSIEY</sequence>
<dbReference type="EMBL" id="JACBZS010000001">
    <property type="protein sequence ID" value="NYI71069.1"/>
    <property type="molecule type" value="Genomic_DNA"/>
</dbReference>
<dbReference type="InterPro" id="IPR000515">
    <property type="entry name" value="MetI-like"/>
</dbReference>
<reference evidence="9 10" key="1">
    <citation type="submission" date="2020-07" db="EMBL/GenBank/DDBJ databases">
        <title>Sequencing the genomes of 1000 actinobacteria strains.</title>
        <authorList>
            <person name="Klenk H.-P."/>
        </authorList>
    </citation>
    <scope>NUCLEOTIDE SEQUENCE [LARGE SCALE GENOMIC DNA]</scope>
    <source>
        <strain evidence="9 10">DSM 103164</strain>
    </source>
</reference>
<comment type="subcellular location">
    <subcellularLocation>
        <location evidence="1 7">Cell membrane</location>
        <topology evidence="1 7">Multi-pass membrane protein</topology>
    </subcellularLocation>
</comment>
<organism evidence="9 10">
    <name type="scientific">Naumannella cuiyingiana</name>
    <dbReference type="NCBI Taxonomy" id="1347891"/>
    <lineage>
        <taxon>Bacteria</taxon>
        <taxon>Bacillati</taxon>
        <taxon>Actinomycetota</taxon>
        <taxon>Actinomycetes</taxon>
        <taxon>Propionibacteriales</taxon>
        <taxon>Propionibacteriaceae</taxon>
        <taxon>Naumannella</taxon>
    </lineage>
</organism>
<keyword evidence="6 7" id="KW-0472">Membrane</keyword>
<evidence type="ECO:0000313" key="10">
    <source>
        <dbReference type="Proteomes" id="UP000527616"/>
    </source>
</evidence>
<feature type="transmembrane region" description="Helical" evidence="7">
    <location>
        <begin position="95"/>
        <end position="115"/>
    </location>
</feature>
<accession>A0A7Z0D8S4</accession>